<comment type="caution">
    <text evidence="1">The sequence shown here is derived from an EMBL/GenBank/DDBJ whole genome shotgun (WGS) entry which is preliminary data.</text>
</comment>
<evidence type="ECO:0000313" key="2">
    <source>
        <dbReference type="Proteomes" id="UP000694240"/>
    </source>
</evidence>
<dbReference type="AlphaFoldDB" id="A0A8T1Y870"/>
<organism evidence="1 2">
    <name type="scientific">Arabidopsis thaliana x Arabidopsis arenosa</name>
    <dbReference type="NCBI Taxonomy" id="1240361"/>
    <lineage>
        <taxon>Eukaryota</taxon>
        <taxon>Viridiplantae</taxon>
        <taxon>Streptophyta</taxon>
        <taxon>Embryophyta</taxon>
        <taxon>Tracheophyta</taxon>
        <taxon>Spermatophyta</taxon>
        <taxon>Magnoliopsida</taxon>
        <taxon>eudicotyledons</taxon>
        <taxon>Gunneridae</taxon>
        <taxon>Pentapetalae</taxon>
        <taxon>rosids</taxon>
        <taxon>malvids</taxon>
        <taxon>Brassicales</taxon>
        <taxon>Brassicaceae</taxon>
        <taxon>Camelineae</taxon>
        <taxon>Arabidopsis</taxon>
    </lineage>
</organism>
<accession>A0A8T1Y870</accession>
<dbReference type="EMBL" id="JAEFBK010000012">
    <property type="protein sequence ID" value="KAG7543342.1"/>
    <property type="molecule type" value="Genomic_DNA"/>
</dbReference>
<name>A0A8T1Y870_9BRAS</name>
<gene>
    <name evidence="1" type="ORF">ISN45_Aa07g032600</name>
</gene>
<protein>
    <submittedName>
        <fullName evidence="1">Uncharacterized protein</fullName>
    </submittedName>
</protein>
<dbReference type="Proteomes" id="UP000694240">
    <property type="component" value="Chromosome 12"/>
</dbReference>
<sequence>MTLSMCRRASHVETAPPQLLHVSLDCTSSLLLLALKQTNRTKLEKRFEGDMIMDSTKDMEHEPELERELVAEEGAKGATLVAEDELVAEEELVPEEALIAPTGPMTRSRVKLFNQAIGGMLNHIWDRPNDLSQVTTSLVLIHAQGPHQDG</sequence>
<proteinExistence type="predicted"/>
<reference evidence="1 2" key="1">
    <citation type="submission" date="2020-12" db="EMBL/GenBank/DDBJ databases">
        <title>Concerted genomic and epigenomic changes stabilize Arabidopsis allopolyploids.</title>
        <authorList>
            <person name="Chen Z."/>
        </authorList>
    </citation>
    <scope>NUCLEOTIDE SEQUENCE [LARGE SCALE GENOMIC DNA]</scope>
    <source>
        <strain evidence="1">Allo738</strain>
        <tissue evidence="1">Leaf</tissue>
    </source>
</reference>
<evidence type="ECO:0000313" key="1">
    <source>
        <dbReference type="EMBL" id="KAG7543342.1"/>
    </source>
</evidence>
<keyword evidence="2" id="KW-1185">Reference proteome</keyword>